<reference evidence="4 5" key="2">
    <citation type="submission" date="2015-09" db="EMBL/GenBank/DDBJ databases">
        <title>Heavy metals and arsenic resistance mechanisms in polyextremophilic archaea of the family Ferroplasmaceae.</title>
        <authorList>
            <person name="Bulaev A.G."/>
            <person name="Kanygina A.V."/>
        </authorList>
    </citation>
    <scope>NUCLEOTIDE SEQUENCE [LARGE SCALE GENOMIC DNA]</scope>
    <source>
        <strain evidence="4 5">VT</strain>
    </source>
</reference>
<dbReference type="NCBIfam" id="NF003319">
    <property type="entry name" value="PRK04330.1"/>
    <property type="match status" value="1"/>
</dbReference>
<dbReference type="SUPFAM" id="SSF158436">
    <property type="entry name" value="Ta0600-like"/>
    <property type="match status" value="1"/>
</dbReference>
<dbReference type="HAMAP" id="MF_00342">
    <property type="entry name" value="UPF0147"/>
    <property type="match status" value="1"/>
</dbReference>
<dbReference type="InterPro" id="IPR005354">
    <property type="entry name" value="UPF0147"/>
</dbReference>
<dbReference type="EMBL" id="LJCQ01000094">
    <property type="protein sequence ID" value="KPV47318.1"/>
    <property type="molecule type" value="Genomic_DNA"/>
</dbReference>
<sequence>MMDEKLYNEILELMDELAEDTSIPRNVRKTSSDSKEKLQNGKESLDLKCATIISKLDDISNDPNVPSHGRAAIYTLISKLESLSKS</sequence>
<dbReference type="Proteomes" id="UP000050515">
    <property type="component" value="Unassembled WGS sequence"/>
</dbReference>
<comment type="caution">
    <text evidence="4">The sequence shown here is derived from an EMBL/GenBank/DDBJ whole genome shotgun (WGS) entry which is preliminary data.</text>
</comment>
<evidence type="ECO:0000313" key="6">
    <source>
        <dbReference type="Proteomes" id="UP000050515"/>
    </source>
</evidence>
<dbReference type="AlphaFoldDB" id="A0A0Q0RVP4"/>
<comment type="similarity">
    <text evidence="1 2">Belongs to the UPF0147 family.</text>
</comment>
<evidence type="ECO:0000313" key="5">
    <source>
        <dbReference type="Proteomes" id="UP000050320"/>
    </source>
</evidence>
<dbReference type="PATRIC" id="fig|507754.4.peg.146"/>
<dbReference type="Pfam" id="PF03685">
    <property type="entry name" value="UPF0147"/>
    <property type="match status" value="1"/>
</dbReference>
<dbReference type="InterPro" id="IPR023130">
    <property type="entry name" value="Ta0600-like_sf"/>
</dbReference>
<evidence type="ECO:0000256" key="1">
    <source>
        <dbReference type="ARBA" id="ARBA00005958"/>
    </source>
</evidence>
<reference evidence="3 6" key="1">
    <citation type="submission" date="2015-09" db="EMBL/GenBank/DDBJ databases">
        <title>Draft genome sequence of Acidiplasma aeolicum DSM 18409.</title>
        <authorList>
            <person name="Hemp J."/>
        </authorList>
    </citation>
    <scope>NUCLEOTIDE SEQUENCE [LARGE SCALE GENOMIC DNA]</scope>
    <source>
        <strain evidence="3 6">V</strain>
    </source>
</reference>
<dbReference type="EMBL" id="LKBG01000017">
    <property type="protein sequence ID" value="KQB36435.1"/>
    <property type="molecule type" value="Genomic_DNA"/>
</dbReference>
<evidence type="ECO:0000313" key="4">
    <source>
        <dbReference type="EMBL" id="KQB36435.1"/>
    </source>
</evidence>
<name>A0A0Q0RVP4_9ARCH</name>
<dbReference type="Gene3D" id="1.20.1440.50">
    <property type="entry name" value="Ta0600-like"/>
    <property type="match status" value="1"/>
</dbReference>
<protein>
    <recommendedName>
        <fullName evidence="2">UPF0147 protein AOG54_07440</fullName>
    </recommendedName>
</protein>
<gene>
    <name evidence="4" type="ORF">AOG54_07440</name>
    <name evidence="3" type="ORF">SE19_01550</name>
</gene>
<keyword evidence="5" id="KW-1185">Reference proteome</keyword>
<dbReference type="Proteomes" id="UP000050320">
    <property type="component" value="Unassembled WGS sequence"/>
</dbReference>
<proteinExistence type="inferred from homology"/>
<organism evidence="4 5">
    <name type="scientific">Acidiplasma aeolicum</name>
    <dbReference type="NCBI Taxonomy" id="507754"/>
    <lineage>
        <taxon>Archaea</taxon>
        <taxon>Methanobacteriati</taxon>
        <taxon>Thermoplasmatota</taxon>
        <taxon>Thermoplasmata</taxon>
        <taxon>Thermoplasmatales</taxon>
        <taxon>Ferroplasmaceae</taxon>
        <taxon>Acidiplasma</taxon>
    </lineage>
</organism>
<evidence type="ECO:0000256" key="2">
    <source>
        <dbReference type="HAMAP-Rule" id="MF_00342"/>
    </source>
</evidence>
<accession>A0A0Q0RVP4</accession>
<evidence type="ECO:0000313" key="3">
    <source>
        <dbReference type="EMBL" id="KPV47318.1"/>
    </source>
</evidence>